<organism evidence="3">
    <name type="scientific">Mycobacterium sp. (strain JLS)</name>
    <dbReference type="NCBI Taxonomy" id="164757"/>
    <lineage>
        <taxon>Bacteria</taxon>
        <taxon>Bacillati</taxon>
        <taxon>Actinomycetota</taxon>
        <taxon>Actinomycetes</taxon>
        <taxon>Mycobacteriales</taxon>
        <taxon>Mycobacteriaceae</taxon>
        <taxon>Mycobacterium</taxon>
    </lineage>
</organism>
<dbReference type="EMBL" id="CP000580">
    <property type="protein sequence ID" value="ABO00310.1"/>
    <property type="molecule type" value="Genomic_DNA"/>
</dbReference>
<dbReference type="KEGG" id="mjl:Mjls_4540"/>
<gene>
    <name evidence="3" type="ordered locus">Mjls_4540</name>
</gene>
<feature type="compositionally biased region" description="Basic and acidic residues" evidence="1">
    <location>
        <begin position="170"/>
        <end position="189"/>
    </location>
</feature>
<dbReference type="InterPro" id="IPR014914">
    <property type="entry name" value="RES_dom"/>
</dbReference>
<protein>
    <recommendedName>
        <fullName evidence="2">RES domain-containing protein</fullName>
    </recommendedName>
</protein>
<accession>A0A5Q5CLE5</accession>
<feature type="domain" description="RES" evidence="2">
    <location>
        <begin position="35"/>
        <end position="173"/>
    </location>
</feature>
<dbReference type="AlphaFoldDB" id="A0A5Q5CLE5"/>
<sequence length="189" mass="20513">MSDALDEDLVQRIDARGTSRWSGTCARYTGAHRDPLSGEGARRFGGRWNPAGLFSAIYLADSTRACMVEVERAAQAASTTPEKMLEASYRLHTIEATDLAVLDLITSDAREAVGLEDDDIYGDDWSACQAVGHAAWFLHVQGVLVPAAGGIGLVITAYEQRTRPGQLHVSHSEDLTPTRYGELRHGTLN</sequence>
<reference evidence="3" key="1">
    <citation type="submission" date="2007-02" db="EMBL/GenBank/DDBJ databases">
        <title>Complete sequence of Mycobacterium sp. JLS.</title>
        <authorList>
            <consortium name="US DOE Joint Genome Institute"/>
            <person name="Copeland A."/>
            <person name="Lucas S."/>
            <person name="Lapidus A."/>
            <person name="Barry K."/>
            <person name="Detter J.C."/>
            <person name="Glavina del Rio T."/>
            <person name="Hammon N."/>
            <person name="Israni S."/>
            <person name="Dalin E."/>
            <person name="Tice H."/>
            <person name="Pitluck S."/>
            <person name="Chain P."/>
            <person name="Malfatti S."/>
            <person name="Shin M."/>
            <person name="Vergez L."/>
            <person name="Schmutz J."/>
            <person name="Larimer F."/>
            <person name="Land M."/>
            <person name="Hauser L."/>
            <person name="Kyrpides N."/>
            <person name="Mikhailova N."/>
            <person name="Miller C.D."/>
            <person name="Anderson A.J."/>
            <person name="Sims R.C."/>
            <person name="Richardson P."/>
        </authorList>
    </citation>
    <scope>NUCLEOTIDE SEQUENCE [LARGE SCALE GENOMIC DNA]</scope>
    <source>
        <strain evidence="3">JLS</strain>
    </source>
</reference>
<evidence type="ECO:0000259" key="2">
    <source>
        <dbReference type="SMART" id="SM00953"/>
    </source>
</evidence>
<name>A0A5Q5CLE5_MYCSJ</name>
<dbReference type="SMART" id="SM00953">
    <property type="entry name" value="RES"/>
    <property type="match status" value="1"/>
</dbReference>
<dbReference type="Pfam" id="PF08808">
    <property type="entry name" value="RES"/>
    <property type="match status" value="1"/>
</dbReference>
<evidence type="ECO:0000313" key="3">
    <source>
        <dbReference type="EMBL" id="ABO00310.1"/>
    </source>
</evidence>
<evidence type="ECO:0000256" key="1">
    <source>
        <dbReference type="SAM" id="MobiDB-lite"/>
    </source>
</evidence>
<feature type="region of interest" description="Disordered" evidence="1">
    <location>
        <begin position="166"/>
        <end position="189"/>
    </location>
</feature>
<proteinExistence type="predicted"/>